<feature type="transmembrane region" description="Helical" evidence="11">
    <location>
        <begin position="293"/>
        <end position="315"/>
    </location>
</feature>
<reference evidence="12" key="1">
    <citation type="submission" date="2021-01" db="UniProtKB">
        <authorList>
            <consortium name="EnsemblMetazoa"/>
        </authorList>
    </citation>
    <scope>IDENTIFICATION</scope>
</reference>
<dbReference type="OrthoDB" id="6429739at2759"/>
<feature type="transmembrane region" description="Helical" evidence="11">
    <location>
        <begin position="424"/>
        <end position="447"/>
    </location>
</feature>
<evidence type="ECO:0000256" key="6">
    <source>
        <dbReference type="ARBA" id="ARBA00022781"/>
    </source>
</evidence>
<feature type="transmembrane region" description="Helical" evidence="11">
    <location>
        <begin position="572"/>
        <end position="593"/>
    </location>
</feature>
<evidence type="ECO:0000313" key="13">
    <source>
        <dbReference type="Proteomes" id="UP000594262"/>
    </source>
</evidence>
<feature type="transmembrane region" description="Helical" evidence="11">
    <location>
        <begin position="351"/>
        <end position="371"/>
    </location>
</feature>
<feature type="transmembrane region" description="Helical" evidence="11">
    <location>
        <begin position="232"/>
        <end position="250"/>
    </location>
</feature>
<protein>
    <submittedName>
        <fullName evidence="12">Uncharacterized protein</fullName>
    </submittedName>
</protein>
<dbReference type="PANTHER" id="PTHR21522">
    <property type="entry name" value="PROTON CHANNEL OTOP"/>
    <property type="match status" value="1"/>
</dbReference>
<name>A0A7M5V769_9CNID</name>
<organism evidence="12 13">
    <name type="scientific">Clytia hemisphaerica</name>
    <dbReference type="NCBI Taxonomy" id="252671"/>
    <lineage>
        <taxon>Eukaryota</taxon>
        <taxon>Metazoa</taxon>
        <taxon>Cnidaria</taxon>
        <taxon>Hydrozoa</taxon>
        <taxon>Hydroidolina</taxon>
        <taxon>Leptothecata</taxon>
        <taxon>Obeliida</taxon>
        <taxon>Clytiidae</taxon>
        <taxon>Clytia</taxon>
    </lineage>
</organism>
<dbReference type="Pfam" id="PF03189">
    <property type="entry name" value="Otopetrin"/>
    <property type="match status" value="1"/>
</dbReference>
<keyword evidence="7 11" id="KW-1133">Transmembrane helix</keyword>
<keyword evidence="6" id="KW-0375">Hydrogen ion transport</keyword>
<keyword evidence="9 11" id="KW-0472">Membrane</keyword>
<keyword evidence="10" id="KW-0407">Ion channel</keyword>
<evidence type="ECO:0000256" key="1">
    <source>
        <dbReference type="ARBA" id="ARBA00004651"/>
    </source>
</evidence>
<feature type="transmembrane region" description="Helical" evidence="11">
    <location>
        <begin position="198"/>
        <end position="220"/>
    </location>
</feature>
<dbReference type="GO" id="GO:0005886">
    <property type="term" value="C:plasma membrane"/>
    <property type="evidence" value="ECO:0007669"/>
    <property type="project" value="UniProtKB-SubCell"/>
</dbReference>
<evidence type="ECO:0000256" key="8">
    <source>
        <dbReference type="ARBA" id="ARBA00023065"/>
    </source>
</evidence>
<keyword evidence="4" id="KW-1003">Cell membrane</keyword>
<evidence type="ECO:0000256" key="2">
    <source>
        <dbReference type="ARBA" id="ARBA00006513"/>
    </source>
</evidence>
<evidence type="ECO:0000256" key="3">
    <source>
        <dbReference type="ARBA" id="ARBA00022448"/>
    </source>
</evidence>
<dbReference type="AlphaFoldDB" id="A0A7M5V769"/>
<evidence type="ECO:0000256" key="5">
    <source>
        <dbReference type="ARBA" id="ARBA00022692"/>
    </source>
</evidence>
<evidence type="ECO:0000256" key="10">
    <source>
        <dbReference type="ARBA" id="ARBA00023303"/>
    </source>
</evidence>
<evidence type="ECO:0000256" key="11">
    <source>
        <dbReference type="SAM" id="Phobius"/>
    </source>
</evidence>
<evidence type="ECO:0000313" key="12">
    <source>
        <dbReference type="EnsemblMetazoa" id="CLYHEMP004802.1"/>
    </source>
</evidence>
<accession>A0A7M5V769</accession>
<dbReference type="EnsemblMetazoa" id="CLYHEMT004802.1">
    <property type="protein sequence ID" value="CLYHEMP004802.1"/>
    <property type="gene ID" value="CLYHEMG004802"/>
</dbReference>
<feature type="transmembrane region" description="Helical" evidence="11">
    <location>
        <begin position="74"/>
        <end position="94"/>
    </location>
</feature>
<dbReference type="PANTHER" id="PTHR21522:SF32">
    <property type="entry name" value="OTOPETRIN-2"/>
    <property type="match status" value="1"/>
</dbReference>
<evidence type="ECO:0000256" key="9">
    <source>
        <dbReference type="ARBA" id="ARBA00023136"/>
    </source>
</evidence>
<dbReference type="GO" id="GO:0015252">
    <property type="term" value="F:proton channel activity"/>
    <property type="evidence" value="ECO:0007669"/>
    <property type="project" value="InterPro"/>
</dbReference>
<comment type="subcellular location">
    <subcellularLocation>
        <location evidence="1">Cell membrane</location>
        <topology evidence="1">Multi-pass membrane protein</topology>
    </subcellularLocation>
</comment>
<feature type="transmembrane region" description="Helical" evidence="11">
    <location>
        <begin position="158"/>
        <end position="178"/>
    </location>
</feature>
<proteinExistence type="inferred from homology"/>
<dbReference type="Proteomes" id="UP000594262">
    <property type="component" value="Unplaced"/>
</dbReference>
<feature type="transmembrane region" description="Helical" evidence="11">
    <location>
        <begin position="106"/>
        <end position="127"/>
    </location>
</feature>
<dbReference type="InterPro" id="IPR004878">
    <property type="entry name" value="Otopetrin"/>
</dbReference>
<feature type="transmembrane region" description="Helical" evidence="11">
    <location>
        <begin position="527"/>
        <end position="544"/>
    </location>
</feature>
<keyword evidence="13" id="KW-1185">Reference proteome</keyword>
<feature type="transmembrane region" description="Helical" evidence="11">
    <location>
        <begin position="383"/>
        <end position="403"/>
    </location>
</feature>
<comment type="similarity">
    <text evidence="2">Belongs to the otopetrin family.</text>
</comment>
<evidence type="ECO:0000256" key="4">
    <source>
        <dbReference type="ARBA" id="ARBA00022475"/>
    </source>
</evidence>
<evidence type="ECO:0000256" key="7">
    <source>
        <dbReference type="ARBA" id="ARBA00022989"/>
    </source>
</evidence>
<keyword evidence="3" id="KW-0813">Transport</keyword>
<feature type="transmembrane region" description="Helical" evidence="11">
    <location>
        <begin position="467"/>
        <end position="489"/>
    </location>
</feature>
<sequence length="598" mass="68865">MDSPVYDEIPQHDQPLPHPKDEEAALIETTSTDSLDTTATHTNRSLISRMNDTILATQVNLHERVSDWGIRTENILALFWGGIVFFIGLSFNIAQSNTSLVDDSFATIYWVILSFMFVGISFMAIAIHHRDNENVFIQMDKERLEGNNIRMLQFLTRCTFVFALGLSLMDFISLVTVFHCGYGSGDVTTTQSNQYAAILMYHIARFIYASLQLILLQILVENRVRRSGYYQFCMKLLCVHVIVTNTSIWLTKFNQETGLFGNKNPTGEYDALNCTLQLDDSFFPTAKSMDQRLYPFILEFCLLSSALFYILYPFLSETQKTRQSSSTGPYGGYKYQAVNIIKDATQKYRTFPSLIIGASIALLLIVASWNSQDLAQKIHNMRFTYAVQILVFILLIIFCRVVLTELKEHHRSEHTDQNYKIEDILLILSGPLGFLPFCLLVLFASFAFKSGDVHHDFLTKNKTELRIWSSFWSITSLLSVFIQTHFLIVGRNFRRDIVEEQSGRHSSGDPVNEDEHYAKRIFSASKISQLVIVILFSNFGLWFLESFFETDSPFIVAKVYWGEHAWLIISKLLYPLIVFFRFHSVAILTFIWFKFRVK</sequence>
<keyword evidence="8" id="KW-0406">Ion transport</keyword>
<keyword evidence="5 11" id="KW-0812">Transmembrane</keyword>